<dbReference type="PANTHER" id="PTHR46543">
    <property type="entry name" value="ZINC FINGER CCHC DOMAIN-CONTAINING PROTEIN 7"/>
    <property type="match status" value="1"/>
</dbReference>
<dbReference type="GO" id="GO:0005730">
    <property type="term" value="C:nucleolus"/>
    <property type="evidence" value="ECO:0007669"/>
    <property type="project" value="UniProtKB-SubCell"/>
</dbReference>
<dbReference type="AlphaFoldDB" id="W5N585"/>
<dbReference type="GO" id="GO:0071036">
    <property type="term" value="P:nuclear polyadenylation-dependent snoRNA catabolic process"/>
    <property type="evidence" value="ECO:0000318"/>
    <property type="project" value="GO_Central"/>
</dbReference>
<keyword evidence="13" id="KW-1185">Reference proteome</keyword>
<dbReference type="InterPro" id="IPR001878">
    <property type="entry name" value="Znf_CCHC"/>
</dbReference>
<dbReference type="InParanoid" id="W5N585"/>
<keyword evidence="5" id="KW-0862">Zinc</keyword>
<evidence type="ECO:0000256" key="1">
    <source>
        <dbReference type="ARBA" id="ARBA00004604"/>
    </source>
</evidence>
<proteinExistence type="predicted"/>
<comment type="subcellular location">
    <subcellularLocation>
        <location evidence="1">Nucleus</location>
        <location evidence="1">Nucleolus</location>
    </subcellularLocation>
</comment>
<dbReference type="EMBL" id="AHAT01001916">
    <property type="status" value="NOT_ANNOTATED_CDS"/>
    <property type="molecule type" value="Genomic_DNA"/>
</dbReference>
<dbReference type="GO" id="GO:0003723">
    <property type="term" value="F:RNA binding"/>
    <property type="evidence" value="ECO:0000318"/>
    <property type="project" value="GO_Central"/>
</dbReference>
<feature type="domain" description="CCHC-type" evidence="11">
    <location>
        <begin position="278"/>
        <end position="293"/>
    </location>
</feature>
<keyword evidence="2" id="KW-0479">Metal-binding</keyword>
<evidence type="ECO:0000256" key="5">
    <source>
        <dbReference type="ARBA" id="ARBA00022833"/>
    </source>
</evidence>
<keyword evidence="3" id="KW-0677">Repeat</keyword>
<dbReference type="CTD" id="84186"/>
<evidence type="ECO:0000313" key="13">
    <source>
        <dbReference type="Proteomes" id="UP000018468"/>
    </source>
</evidence>
<feature type="domain" description="CCHC-type" evidence="11">
    <location>
        <begin position="215"/>
        <end position="229"/>
    </location>
</feature>
<evidence type="ECO:0000256" key="4">
    <source>
        <dbReference type="ARBA" id="ARBA00022771"/>
    </source>
</evidence>
<dbReference type="GO" id="GO:0071037">
    <property type="term" value="P:nuclear polyadenylation-dependent snRNA catabolic process"/>
    <property type="evidence" value="ECO:0000318"/>
    <property type="project" value="GO_Central"/>
</dbReference>
<dbReference type="KEGG" id="loc:102694476"/>
<feature type="region of interest" description="Disordered" evidence="10">
    <location>
        <begin position="104"/>
        <end position="140"/>
    </location>
</feature>
<dbReference type="FunFam" id="4.10.60.10:FF:000020">
    <property type="entry name" value="Zinc finger CCHC domain-containing protein 7"/>
    <property type="match status" value="1"/>
</dbReference>
<dbReference type="SUPFAM" id="SSF57756">
    <property type="entry name" value="Retrovirus zinc finger-like domains"/>
    <property type="match status" value="3"/>
</dbReference>
<protein>
    <recommendedName>
        <fullName evidence="7">Zinc finger CCHC domain-containing protein 7</fullName>
    </recommendedName>
    <alternativeName>
        <fullName evidence="8">TRAMP-like complex RNA-binding factor ZCCHC7</fullName>
    </alternativeName>
</protein>
<evidence type="ECO:0000256" key="8">
    <source>
        <dbReference type="ARBA" id="ARBA00043023"/>
    </source>
</evidence>
<keyword evidence="6" id="KW-0539">Nucleus</keyword>
<dbReference type="Gene3D" id="4.10.60.10">
    <property type="entry name" value="Zinc finger, CCHC-type"/>
    <property type="match status" value="3"/>
</dbReference>
<feature type="domain" description="CCHC-type" evidence="11">
    <location>
        <begin position="255"/>
        <end position="268"/>
    </location>
</feature>
<dbReference type="GO" id="GO:0071035">
    <property type="term" value="P:nuclear polyadenylation-dependent rRNA catabolic process"/>
    <property type="evidence" value="ECO:0000318"/>
    <property type="project" value="GO_Central"/>
</dbReference>
<dbReference type="Bgee" id="ENSLOCG00000012834">
    <property type="expression patterns" value="Expressed in ovary and 13 other cell types or tissues"/>
</dbReference>
<evidence type="ECO:0000256" key="6">
    <source>
        <dbReference type="ARBA" id="ARBA00023242"/>
    </source>
</evidence>
<dbReference type="Pfam" id="PF00098">
    <property type="entry name" value="zf-CCHC"/>
    <property type="match status" value="1"/>
</dbReference>
<feature type="domain" description="CCHC-type" evidence="11">
    <location>
        <begin position="322"/>
        <end position="337"/>
    </location>
</feature>
<evidence type="ECO:0000256" key="9">
    <source>
        <dbReference type="PROSITE-ProRule" id="PRU00047"/>
    </source>
</evidence>
<dbReference type="GO" id="GO:0071038">
    <property type="term" value="P:TRAMP-dependent tRNA surveillance pathway"/>
    <property type="evidence" value="ECO:0000318"/>
    <property type="project" value="GO_Central"/>
</dbReference>
<feature type="compositionally biased region" description="Basic residues" evidence="10">
    <location>
        <begin position="409"/>
        <end position="422"/>
    </location>
</feature>
<dbReference type="PANTHER" id="PTHR46543:SF1">
    <property type="entry name" value="ZINC FINGER CCHC DOMAIN-CONTAINING PROTEIN 7"/>
    <property type="match status" value="1"/>
</dbReference>
<feature type="domain" description="CCHC-type" evidence="11">
    <location>
        <begin position="237"/>
        <end position="251"/>
    </location>
</feature>
<dbReference type="GO" id="GO:0071039">
    <property type="term" value="P:nuclear polyadenylation-dependent CUT catabolic process"/>
    <property type="evidence" value="ECO:0000318"/>
    <property type="project" value="GO_Central"/>
</dbReference>
<sequence>MFAGYESMEEYEDELYKEPGQSSDSELDSEVEFHLYSQVHYASRAGDGEVEDKVEENGAVDRGQEEEVISITSGCEPEVITLSDSTEEESICVTKGSKMDGFSKALRKRACPSSSTPLPPRKGQRETAAEQAETLSDSEDSDCVESWMILGRGQLAEDRSIQLNLKDHSRESWGSGSGEDNWTISDKDIEAQICNKRDRLRSVNRYYKPNKNVTCRSCGKNGHLSKNCPTPKKAPVCILCAEPGHLQRSCPLKHCANCNRPGHESEECIDRAFWNKQCHRCGMRGHFFDDCPEIWRQYHLTTSSGPIVIPDDKEKQKSPAYCYNCSRKGHLGHECKQKRMFNNTFPTLPFITYYDTKPDIEGTNHRVWKRAQELYGAGLLREEPASKRRKTATVEEKKERGEAQPPKPKQSKQPKQQNKKTKTWPEKRKELWLLKQQRRKARQEVVEDTEDFPRGPKKTSSGVPVHPKKRSRSPGLFSTLSQPSKEKPRKLRPKKKAKRRQGRLHDNSFPVDEDLFLIKQKVRRRKR</sequence>
<reference evidence="12" key="3">
    <citation type="submission" date="2025-09" db="UniProtKB">
        <authorList>
            <consortium name="Ensembl"/>
        </authorList>
    </citation>
    <scope>IDENTIFICATION</scope>
</reference>
<evidence type="ECO:0000259" key="11">
    <source>
        <dbReference type="PROSITE" id="PS50158"/>
    </source>
</evidence>
<dbReference type="GeneTree" id="ENSGT00950000183041"/>
<feature type="compositionally biased region" description="Basic and acidic residues" evidence="10">
    <location>
        <begin position="423"/>
        <end position="432"/>
    </location>
</feature>
<dbReference type="Proteomes" id="UP000018468">
    <property type="component" value="Linkage group LG4"/>
</dbReference>
<dbReference type="Ensembl" id="ENSLOCT00000015824.1">
    <property type="protein sequence ID" value="ENSLOCP00000015794.1"/>
    <property type="gene ID" value="ENSLOCG00000012834.1"/>
</dbReference>
<dbReference type="GO" id="GO:0071031">
    <property type="term" value="P:nuclear mRNA surveillance of mRNA 3'-end processing"/>
    <property type="evidence" value="ECO:0000318"/>
    <property type="project" value="GO_Central"/>
</dbReference>
<dbReference type="InterPro" id="IPR051644">
    <property type="entry name" value="TRAMP_AT-DNA-binding"/>
</dbReference>
<dbReference type="GO" id="GO:0008270">
    <property type="term" value="F:zinc ion binding"/>
    <property type="evidence" value="ECO:0007669"/>
    <property type="project" value="UniProtKB-KW"/>
</dbReference>
<name>W5N585_LEPOC</name>
<dbReference type="RefSeq" id="XP_069047748.1">
    <property type="nucleotide sequence ID" value="XM_069191647.1"/>
</dbReference>
<dbReference type="SMART" id="SM00343">
    <property type="entry name" value="ZnF_C2HC"/>
    <property type="match status" value="5"/>
</dbReference>
<evidence type="ECO:0000256" key="3">
    <source>
        <dbReference type="ARBA" id="ARBA00022737"/>
    </source>
</evidence>
<evidence type="ECO:0000313" key="12">
    <source>
        <dbReference type="Ensembl" id="ENSLOCP00000015794.1"/>
    </source>
</evidence>
<keyword evidence="4 9" id="KW-0863">Zinc-finger</keyword>
<evidence type="ECO:0000256" key="7">
    <source>
        <dbReference type="ARBA" id="ARBA00041190"/>
    </source>
</evidence>
<feature type="region of interest" description="Disordered" evidence="10">
    <location>
        <begin position="1"/>
        <end position="28"/>
    </location>
</feature>
<reference evidence="12" key="2">
    <citation type="submission" date="2025-08" db="UniProtKB">
        <authorList>
            <consortium name="Ensembl"/>
        </authorList>
    </citation>
    <scope>IDENTIFICATION</scope>
</reference>
<evidence type="ECO:0000256" key="2">
    <source>
        <dbReference type="ARBA" id="ARBA00022723"/>
    </source>
</evidence>
<reference evidence="13" key="1">
    <citation type="submission" date="2011-12" db="EMBL/GenBank/DDBJ databases">
        <title>The Draft Genome of Lepisosteus oculatus.</title>
        <authorList>
            <consortium name="The Broad Institute Genome Assembly &amp; Analysis Group"/>
            <consortium name="Computational R&amp;D Group"/>
            <consortium name="and Sequencing Platform"/>
            <person name="Di Palma F."/>
            <person name="Alfoldi J."/>
            <person name="Johnson J."/>
            <person name="Berlin A."/>
            <person name="Gnerre S."/>
            <person name="Jaffe D."/>
            <person name="MacCallum I."/>
            <person name="Young S."/>
            <person name="Walker B.J."/>
            <person name="Lander E.S."/>
            <person name="Lindblad-Toh K."/>
        </authorList>
    </citation>
    <scope>NUCLEOTIDE SEQUENCE [LARGE SCALE GENOMIC DNA]</scope>
</reference>
<dbReference type="RefSeq" id="XP_069047751.1">
    <property type="nucleotide sequence ID" value="XM_069191650.1"/>
</dbReference>
<accession>W5N585</accession>
<dbReference type="OrthoDB" id="7608935at2759"/>
<dbReference type="eggNOG" id="KOG4400">
    <property type="taxonomic scope" value="Eukaryota"/>
</dbReference>
<dbReference type="InterPro" id="IPR036875">
    <property type="entry name" value="Znf_CCHC_sf"/>
</dbReference>
<dbReference type="PROSITE" id="PS50158">
    <property type="entry name" value="ZF_CCHC"/>
    <property type="match status" value="5"/>
</dbReference>
<evidence type="ECO:0000256" key="10">
    <source>
        <dbReference type="SAM" id="MobiDB-lite"/>
    </source>
</evidence>
<dbReference type="GO" id="GO:0031499">
    <property type="term" value="C:TRAMP complex"/>
    <property type="evidence" value="ECO:0000318"/>
    <property type="project" value="GO_Central"/>
</dbReference>
<feature type="region of interest" description="Disordered" evidence="10">
    <location>
        <begin position="379"/>
        <end position="514"/>
    </location>
</feature>
<feature type="compositionally biased region" description="Basic residues" evidence="10">
    <location>
        <begin position="487"/>
        <end position="502"/>
    </location>
</feature>
<feature type="region of interest" description="Disordered" evidence="10">
    <location>
        <begin position="44"/>
        <end position="67"/>
    </location>
</feature>
<dbReference type="GeneID" id="102694476"/>
<dbReference type="OMA" id="YEDDLYH"/>
<dbReference type="STRING" id="7918.ENSLOCP00000015794"/>
<organism evidence="12 13">
    <name type="scientific">Lepisosteus oculatus</name>
    <name type="common">Spotted gar</name>
    <dbReference type="NCBI Taxonomy" id="7918"/>
    <lineage>
        <taxon>Eukaryota</taxon>
        <taxon>Metazoa</taxon>
        <taxon>Chordata</taxon>
        <taxon>Craniata</taxon>
        <taxon>Vertebrata</taxon>
        <taxon>Euteleostomi</taxon>
        <taxon>Actinopterygii</taxon>
        <taxon>Neopterygii</taxon>
        <taxon>Holostei</taxon>
        <taxon>Semionotiformes</taxon>
        <taxon>Lepisosteidae</taxon>
        <taxon>Lepisosteus</taxon>
    </lineage>
</organism>
<dbReference type="HOGENOM" id="CLU_029787_0_0_1"/>
<feature type="compositionally biased region" description="Basic and acidic residues" evidence="10">
    <location>
        <begin position="380"/>
        <end position="402"/>
    </location>
</feature>